<evidence type="ECO:0000259" key="7">
    <source>
        <dbReference type="Pfam" id="PF01094"/>
    </source>
</evidence>
<dbReference type="Proteomes" id="UP000051952">
    <property type="component" value="Unassembled WGS sequence"/>
</dbReference>
<dbReference type="InterPro" id="IPR001828">
    <property type="entry name" value="ANF_lig-bd_rcpt"/>
</dbReference>
<evidence type="ECO:0000256" key="5">
    <source>
        <dbReference type="ARBA" id="ARBA00023180"/>
    </source>
</evidence>
<comment type="subcellular location">
    <subcellularLocation>
        <location evidence="1">Membrane</location>
    </subcellularLocation>
</comment>
<keyword evidence="9" id="KW-1185">Reference proteome</keyword>
<dbReference type="VEuPathDB" id="TriTrypDB:BSAL_65405"/>
<evidence type="ECO:0000256" key="1">
    <source>
        <dbReference type="ARBA" id="ARBA00004370"/>
    </source>
</evidence>
<reference evidence="9" key="1">
    <citation type="submission" date="2015-09" db="EMBL/GenBank/DDBJ databases">
        <authorList>
            <consortium name="Pathogen Informatics"/>
        </authorList>
    </citation>
    <scope>NUCLEOTIDE SEQUENCE [LARGE SCALE GENOMIC DNA]</scope>
    <source>
        <strain evidence="9">Lake Konstanz</strain>
    </source>
</reference>
<proteinExistence type="predicted"/>
<keyword evidence="2 6" id="KW-0812">Transmembrane</keyword>
<feature type="domain" description="Receptor ligand binding region" evidence="7">
    <location>
        <begin position="7"/>
        <end position="142"/>
    </location>
</feature>
<keyword evidence="3 6" id="KW-1133">Transmembrane helix</keyword>
<dbReference type="Gene3D" id="3.40.50.2300">
    <property type="match status" value="4"/>
</dbReference>
<dbReference type="OrthoDB" id="5984008at2759"/>
<evidence type="ECO:0000256" key="2">
    <source>
        <dbReference type="ARBA" id="ARBA00022692"/>
    </source>
</evidence>
<keyword evidence="8" id="KW-0675">Receptor</keyword>
<dbReference type="Pfam" id="PF01094">
    <property type="entry name" value="ANF_receptor"/>
    <property type="match status" value="3"/>
</dbReference>
<dbReference type="InterPro" id="IPR028082">
    <property type="entry name" value="Peripla_BP_I"/>
</dbReference>
<dbReference type="PANTHER" id="PTHR24060">
    <property type="entry name" value="METABOTROPIC GLUTAMATE RECEPTOR"/>
    <property type="match status" value="1"/>
</dbReference>
<evidence type="ECO:0000256" key="6">
    <source>
        <dbReference type="SAM" id="Phobius"/>
    </source>
</evidence>
<dbReference type="EMBL" id="CYKH01000397">
    <property type="protein sequence ID" value="CUF74564.1"/>
    <property type="molecule type" value="Genomic_DNA"/>
</dbReference>
<evidence type="ECO:0000256" key="3">
    <source>
        <dbReference type="ARBA" id="ARBA00022989"/>
    </source>
</evidence>
<evidence type="ECO:0000313" key="8">
    <source>
        <dbReference type="EMBL" id="CUF74564.1"/>
    </source>
</evidence>
<name>A0A0S4ITA9_BODSA</name>
<feature type="domain" description="Receptor ligand binding region" evidence="7">
    <location>
        <begin position="315"/>
        <end position="402"/>
    </location>
</feature>
<dbReference type="AlphaFoldDB" id="A0A0S4ITA9"/>
<dbReference type="GO" id="GO:0016020">
    <property type="term" value="C:membrane"/>
    <property type="evidence" value="ECO:0007669"/>
    <property type="project" value="UniProtKB-SubCell"/>
</dbReference>
<evidence type="ECO:0000313" key="9">
    <source>
        <dbReference type="Proteomes" id="UP000051952"/>
    </source>
</evidence>
<protein>
    <submittedName>
        <fullName evidence="8">Extracellular receptor, putative</fullName>
    </submittedName>
</protein>
<dbReference type="SUPFAM" id="SSF53822">
    <property type="entry name" value="Periplasmic binding protein-like I"/>
    <property type="match status" value="3"/>
</dbReference>
<organism evidence="8 9">
    <name type="scientific">Bodo saltans</name>
    <name type="common">Flagellated protozoan</name>
    <dbReference type="NCBI Taxonomy" id="75058"/>
    <lineage>
        <taxon>Eukaryota</taxon>
        <taxon>Discoba</taxon>
        <taxon>Euglenozoa</taxon>
        <taxon>Kinetoplastea</taxon>
        <taxon>Metakinetoplastina</taxon>
        <taxon>Eubodonida</taxon>
        <taxon>Bodonidae</taxon>
        <taxon>Bodo</taxon>
    </lineage>
</organism>
<feature type="transmembrane region" description="Helical" evidence="6">
    <location>
        <begin position="744"/>
        <end position="762"/>
    </location>
</feature>
<accession>A0A0S4ITA9</accession>
<gene>
    <name evidence="8" type="ORF">BSAL_65405</name>
</gene>
<sequence length="792" mass="85700">MCDYATSPETVCIVPRDYFNVRAALQITSLKLGWASAAVVLSNNDYGTGVATGLASEILSATSGPTIVTQAIIPRLKTSNATDDAFVKALLKYNPVGILAWVSDAELTRLRQAAVRVGLTTSQIFFIGSREALNIVSTMTGAKLAQTTTPLWGALITPEFTPMETWVTSGLVPANTMDQMGAFILSYLMDAMQLVMNARSSNITRIRYATVVGGYTGTVSLDAVSFQRASVIFRLISASYDITRALVTWSVTSLGATPVIDISTTSISSIIQPSPLLAVTVCMTAPSTCVDVANVNALLFYFENLNNNRASNTSVSYIPLPVYTGSSGVEGLSNLIPVARSCTFLTGPGRSTVASALTPVINEFSIPQLDYSTASGVFSNLLMYPYFSRTLPLETFLYGALFFFYEFSIPQLDYSTASGVFSNLLMYPYFSRTLPLETFLYGALGEAASYFGWERVILISTDDAYGVESTTAAQSACDDKTILVEASYAVSDTTNATLAGVFQDILNVAISRVIIFLIPLQGTDAANFFTLVNLMGMNNPSTQYLFFLSNDLCQYALSYPAARQNITNSICMTPWVNPTTYNVTQSAYLTSGMQSTLSSTLYSGGFTTVGSCDLSQISTYSAFALDTGAVITDVITRAQKAKILLTNTAALLPLVRTTSITTASGSFSINANGDRDYAAYNMNIQTASGLVVFAKWDTKTYPNFVYNTSASIVWYDNTTDIPSSTYRSISFITKSTISTNPGTIVLSVLGFVGTIAVFFFCYRHYKMQRLIELSLETGEMTPTTKNYRESAY</sequence>
<keyword evidence="4 6" id="KW-0472">Membrane</keyword>
<evidence type="ECO:0000256" key="4">
    <source>
        <dbReference type="ARBA" id="ARBA00023136"/>
    </source>
</evidence>
<keyword evidence="5" id="KW-0325">Glycoprotein</keyword>
<dbReference type="InterPro" id="IPR050726">
    <property type="entry name" value="mGluR"/>
</dbReference>
<dbReference type="OMA" id="RTMCMVP"/>
<feature type="domain" description="Receptor ligand binding region" evidence="7">
    <location>
        <begin position="406"/>
        <end position="681"/>
    </location>
</feature>